<dbReference type="Gene3D" id="3.30.1380.10">
    <property type="match status" value="1"/>
</dbReference>
<dbReference type="EMBL" id="MN136198">
    <property type="protein sequence ID" value="QEM42992.1"/>
    <property type="molecule type" value="Genomic_DNA"/>
</dbReference>
<dbReference type="Proteomes" id="UP000509770">
    <property type="component" value="Segment"/>
</dbReference>
<evidence type="ECO:0000259" key="1">
    <source>
        <dbReference type="Pfam" id="PF13539"/>
    </source>
</evidence>
<evidence type="ECO:0000313" key="2">
    <source>
        <dbReference type="EMBL" id="QEM42992.1"/>
    </source>
</evidence>
<name>A0A7D0NEJ1_9CAUD</name>
<protein>
    <submittedName>
        <fullName evidence="2">L-alanyl-D-glutamate peptidase</fullName>
    </submittedName>
</protein>
<organism evidence="2 3">
    <name type="scientific">Escherichia phage vB_EcoM_4HA13</name>
    <dbReference type="NCBI Taxonomy" id="2601675"/>
    <lineage>
        <taxon>Viruses</taxon>
        <taxon>Duplodnaviria</taxon>
        <taxon>Heunggongvirae</taxon>
        <taxon>Uroviricota</taxon>
        <taxon>Caudoviricetes</taxon>
        <taxon>Chaseviridae</taxon>
        <taxon>Cleopatravirinae</taxon>
        <taxon>Sabourvirus</taxon>
        <taxon>Sabourvirus sv4HA13</taxon>
    </lineage>
</organism>
<evidence type="ECO:0000313" key="3">
    <source>
        <dbReference type="Proteomes" id="UP000509770"/>
    </source>
</evidence>
<gene>
    <name evidence="2" type="ORF">AC4HA13_0020</name>
</gene>
<dbReference type="Pfam" id="PF13539">
    <property type="entry name" value="Peptidase_M15_4"/>
    <property type="match status" value="1"/>
</dbReference>
<dbReference type="CDD" id="cd14845">
    <property type="entry name" value="L-Ala-D-Glu_peptidase_like"/>
    <property type="match status" value="1"/>
</dbReference>
<proteinExistence type="predicted"/>
<reference evidence="2" key="1">
    <citation type="submission" date="2019-07" db="EMBL/GenBank/DDBJ databases">
        <authorList>
            <person name="Lin J."/>
            <person name="Cucic S."/>
            <person name="Klem A."/>
            <person name="Kropinski A."/>
            <person name="Anany H."/>
        </authorList>
    </citation>
    <scope>NUCLEOTIDE SEQUENCE [LARGE SCALE GENOMIC DNA]</scope>
</reference>
<keyword evidence="3" id="KW-1185">Reference proteome</keyword>
<dbReference type="SMR" id="A0A7D0NEJ1"/>
<dbReference type="GO" id="GO:0008233">
    <property type="term" value="F:peptidase activity"/>
    <property type="evidence" value="ECO:0007669"/>
    <property type="project" value="InterPro"/>
</dbReference>
<accession>A0A7D0NEJ1</accession>
<dbReference type="SUPFAM" id="SSF55166">
    <property type="entry name" value="Hedgehog/DD-peptidase"/>
    <property type="match status" value="1"/>
</dbReference>
<dbReference type="InterPro" id="IPR009045">
    <property type="entry name" value="Zn_M74/Hedgehog-like"/>
</dbReference>
<sequence>MSNVKLGQRSLDRLSGVNSSLVAVLKKACESMPFDITVLEGVRSYERQQELLKQGATKVSVSRHMSGNAIDIAPYPIDWNDTERFKIVAHHMFAAAKELGIVIRWGGNWSRQDETVKPTSSFVDMPHFELPA</sequence>
<dbReference type="InterPro" id="IPR039561">
    <property type="entry name" value="Peptidase_M15C"/>
</dbReference>
<feature type="domain" description="Peptidase M15C" evidence="1">
    <location>
        <begin position="59"/>
        <end position="114"/>
    </location>
</feature>